<keyword evidence="3" id="KW-1185">Reference proteome</keyword>
<evidence type="ECO:0000313" key="2">
    <source>
        <dbReference type="EMBL" id="MFC4729725.1"/>
    </source>
</evidence>
<reference evidence="3" key="1">
    <citation type="journal article" date="2019" name="Int. J. Syst. Evol. Microbiol.">
        <title>The Global Catalogue of Microorganisms (GCM) 10K type strain sequencing project: providing services to taxonomists for standard genome sequencing and annotation.</title>
        <authorList>
            <consortium name="The Broad Institute Genomics Platform"/>
            <consortium name="The Broad Institute Genome Sequencing Center for Infectious Disease"/>
            <person name="Wu L."/>
            <person name="Ma J."/>
        </authorList>
    </citation>
    <scope>NUCLEOTIDE SEQUENCE [LARGE SCALE GENOMIC DNA]</scope>
    <source>
        <strain evidence="3">CGMCC 1.13574</strain>
    </source>
</reference>
<dbReference type="RefSeq" id="WP_377005899.1">
    <property type="nucleotide sequence ID" value="NZ_JBHSGG010000049.1"/>
</dbReference>
<dbReference type="Proteomes" id="UP001595892">
    <property type="component" value="Unassembled WGS sequence"/>
</dbReference>
<accession>A0ABV9NRG1</accession>
<proteinExistence type="predicted"/>
<evidence type="ECO:0008006" key="4">
    <source>
        <dbReference type="Google" id="ProtNLM"/>
    </source>
</evidence>
<sequence>MHPLVEANLSLLLFLPWFVLLGALFHAFPRRPRTAGRRAFDAACLAVAVLMAFLGMHWALRNADPGAGAIWKQVLACSLAYGLFLLVLALGLAVRRRFLAAAPSSNARAPVA</sequence>
<dbReference type="EMBL" id="JBHSGG010000049">
    <property type="protein sequence ID" value="MFC4729725.1"/>
    <property type="molecule type" value="Genomic_DNA"/>
</dbReference>
<evidence type="ECO:0000256" key="1">
    <source>
        <dbReference type="SAM" id="Phobius"/>
    </source>
</evidence>
<keyword evidence="1" id="KW-1133">Transmembrane helix</keyword>
<protein>
    <recommendedName>
        <fullName evidence="4">Transmembrane protein</fullName>
    </recommendedName>
</protein>
<name>A0ABV9NRG1_9GAMM</name>
<organism evidence="2 3">
    <name type="scientific">Coralloluteibacterium thermophilum</name>
    <dbReference type="NCBI Taxonomy" id="2707049"/>
    <lineage>
        <taxon>Bacteria</taxon>
        <taxon>Pseudomonadati</taxon>
        <taxon>Pseudomonadota</taxon>
        <taxon>Gammaproteobacteria</taxon>
        <taxon>Lysobacterales</taxon>
        <taxon>Lysobacteraceae</taxon>
        <taxon>Coralloluteibacterium</taxon>
    </lineage>
</organism>
<feature type="transmembrane region" description="Helical" evidence="1">
    <location>
        <begin position="12"/>
        <end position="28"/>
    </location>
</feature>
<gene>
    <name evidence="2" type="ORF">ACFO3Q_16265</name>
</gene>
<keyword evidence="1" id="KW-0472">Membrane</keyword>
<feature type="transmembrane region" description="Helical" evidence="1">
    <location>
        <begin position="40"/>
        <end position="58"/>
    </location>
</feature>
<feature type="transmembrane region" description="Helical" evidence="1">
    <location>
        <begin position="70"/>
        <end position="94"/>
    </location>
</feature>
<comment type="caution">
    <text evidence="2">The sequence shown here is derived from an EMBL/GenBank/DDBJ whole genome shotgun (WGS) entry which is preliminary data.</text>
</comment>
<keyword evidence="1" id="KW-0812">Transmembrane</keyword>
<evidence type="ECO:0000313" key="3">
    <source>
        <dbReference type="Proteomes" id="UP001595892"/>
    </source>
</evidence>